<comment type="caution">
    <text evidence="2">The sequence shown here is derived from an EMBL/GenBank/DDBJ whole genome shotgun (WGS) entry which is preliminary data.</text>
</comment>
<organism evidence="2 3">
    <name type="scientific">Belliella marina</name>
    <dbReference type="NCBI Taxonomy" id="1644146"/>
    <lineage>
        <taxon>Bacteria</taxon>
        <taxon>Pseudomonadati</taxon>
        <taxon>Bacteroidota</taxon>
        <taxon>Cytophagia</taxon>
        <taxon>Cytophagales</taxon>
        <taxon>Cyclobacteriaceae</taxon>
        <taxon>Belliella</taxon>
    </lineage>
</organism>
<dbReference type="RefSeq" id="WP_376886205.1">
    <property type="nucleotide sequence ID" value="NZ_JBHUHR010000031.1"/>
</dbReference>
<gene>
    <name evidence="2" type="ORF">ACFSKL_10965</name>
</gene>
<feature type="signal peptide" evidence="1">
    <location>
        <begin position="1"/>
        <end position="19"/>
    </location>
</feature>
<dbReference type="Proteomes" id="UP001597361">
    <property type="component" value="Unassembled WGS sequence"/>
</dbReference>
<keyword evidence="3" id="KW-1185">Reference proteome</keyword>
<evidence type="ECO:0000313" key="3">
    <source>
        <dbReference type="Proteomes" id="UP001597361"/>
    </source>
</evidence>
<name>A0ABW4VMI2_9BACT</name>
<reference evidence="3" key="1">
    <citation type="journal article" date="2019" name="Int. J. Syst. Evol. Microbiol.">
        <title>The Global Catalogue of Microorganisms (GCM) 10K type strain sequencing project: providing services to taxonomists for standard genome sequencing and annotation.</title>
        <authorList>
            <consortium name="The Broad Institute Genomics Platform"/>
            <consortium name="The Broad Institute Genome Sequencing Center for Infectious Disease"/>
            <person name="Wu L."/>
            <person name="Ma J."/>
        </authorList>
    </citation>
    <scope>NUCLEOTIDE SEQUENCE [LARGE SCALE GENOMIC DNA]</scope>
    <source>
        <strain evidence="3">CGMCC 1.15180</strain>
    </source>
</reference>
<dbReference type="EMBL" id="JBHUHR010000031">
    <property type="protein sequence ID" value="MFD2035316.1"/>
    <property type="molecule type" value="Genomic_DNA"/>
</dbReference>
<keyword evidence="1" id="KW-0732">Signal</keyword>
<accession>A0ABW4VMI2</accession>
<protein>
    <recommendedName>
        <fullName evidence="4">C1q domain-containing protein</fullName>
    </recommendedName>
</protein>
<sequence length="346" mass="36258">MKKVLSSIVLLLVCNIASAQVGINTTEPKATLDVTAKMTDGSSAEGVLLPRLTGDQIQSADAVYGPDQIGALIYATEAVTVASTKTANITAAGYYFFDGIIWQKVGNDAFNYTAGNGLTLNGTETELGGTLNKGTIVAQGDFPLAFTSSATNGFSVDGTTLSVDAANHRVGIGTASPTVPLEINNGTTAGALKIVDGTQGFGKVLGSDADGVATWSTTVMTAFADDWTPAAGTLVNPFGGGAGGANLNTGLTVVIPEKGWYFFRCGLTIRSGCNDYWFYINGIGEVWRGYCNVSDIQMMSPRDQSRVLYFATPGTYTVFAGKTNPVVPDFNIGNPAFYLDFVKFQN</sequence>
<feature type="chain" id="PRO_5046047555" description="C1q domain-containing protein" evidence="1">
    <location>
        <begin position="20"/>
        <end position="346"/>
    </location>
</feature>
<evidence type="ECO:0008006" key="4">
    <source>
        <dbReference type="Google" id="ProtNLM"/>
    </source>
</evidence>
<evidence type="ECO:0000256" key="1">
    <source>
        <dbReference type="SAM" id="SignalP"/>
    </source>
</evidence>
<evidence type="ECO:0000313" key="2">
    <source>
        <dbReference type="EMBL" id="MFD2035316.1"/>
    </source>
</evidence>
<proteinExistence type="predicted"/>